<keyword evidence="2" id="KW-1185">Reference proteome</keyword>
<dbReference type="EMBL" id="LJDB01000023">
    <property type="protein sequence ID" value="ONI41969.1"/>
    <property type="molecule type" value="Genomic_DNA"/>
</dbReference>
<sequence>MLKIKFNVAYNGKNYHGFAKQKGNISTIQSYLETSLYELTGKKVEVLGSGRTDAGVHARKQCCMSIVDTTIPIGRMAKAINARLPKDIIVSNVEEADKDFHPRFNVKVKTYKYQILNQEYNDPFVRDFVWFYPYKIDLEKMKQASQFFVGEHDFEGFCSAGSSVATTKRTIYKLDIYNKEETLVNIDISGNGFLYNMVRIIVGTLVDVGQGKTLVSDIPHIIESKNRKLAGITAPAQGLMLYNVEY</sequence>
<evidence type="ECO:0000313" key="2">
    <source>
        <dbReference type="Proteomes" id="UP000188605"/>
    </source>
</evidence>
<protein>
    <submittedName>
        <fullName evidence="1">tRNA pseudouridine(38-40) synthase TruA</fullName>
    </submittedName>
</protein>
<dbReference type="Proteomes" id="UP000188605">
    <property type="component" value="Unassembled WGS sequence"/>
</dbReference>
<gene>
    <name evidence="1" type="ORF">AN396_02540</name>
</gene>
<reference evidence="1" key="1">
    <citation type="submission" date="2016-08" db="EMBL/GenBank/DDBJ databases">
        <authorList>
            <person name="Ngugi D.K."/>
            <person name="Miyake S."/>
            <person name="Stingl U."/>
        </authorList>
    </citation>
    <scope>NUCLEOTIDE SEQUENCE</scope>
    <source>
        <strain evidence="1">SCG-B11WGA-EpuloA1</strain>
    </source>
</reference>
<comment type="caution">
    <text evidence="1">The sequence shown here is derived from an EMBL/GenBank/DDBJ whole genome shotgun (WGS) entry which is preliminary data.</text>
</comment>
<name>A0ACC8XF57_9FIRM</name>
<organism evidence="1 2">
    <name type="scientific">Candidatus Epulonipiscium fishelsonii</name>
    <dbReference type="NCBI Taxonomy" id="77094"/>
    <lineage>
        <taxon>Bacteria</taxon>
        <taxon>Bacillati</taxon>
        <taxon>Bacillota</taxon>
        <taxon>Clostridia</taxon>
        <taxon>Lachnospirales</taxon>
        <taxon>Lachnospiraceae</taxon>
        <taxon>Candidatus Epulonipiscium</taxon>
    </lineage>
</organism>
<evidence type="ECO:0000313" key="1">
    <source>
        <dbReference type="EMBL" id="ONI41969.1"/>
    </source>
</evidence>
<proteinExistence type="predicted"/>
<accession>A0ACC8XF57</accession>